<feature type="region of interest" description="Disordered" evidence="1">
    <location>
        <begin position="153"/>
        <end position="173"/>
    </location>
</feature>
<keyword evidence="3" id="KW-1185">Reference proteome</keyword>
<accession>A0A427YPF9</accession>
<protein>
    <submittedName>
        <fullName evidence="2">Uncharacterized protein</fullName>
    </submittedName>
</protein>
<gene>
    <name evidence="2" type="ORF">EHS25_008405</name>
</gene>
<evidence type="ECO:0000313" key="3">
    <source>
        <dbReference type="Proteomes" id="UP000279259"/>
    </source>
</evidence>
<proteinExistence type="predicted"/>
<organism evidence="2 3">
    <name type="scientific">Saitozyma podzolica</name>
    <dbReference type="NCBI Taxonomy" id="1890683"/>
    <lineage>
        <taxon>Eukaryota</taxon>
        <taxon>Fungi</taxon>
        <taxon>Dikarya</taxon>
        <taxon>Basidiomycota</taxon>
        <taxon>Agaricomycotina</taxon>
        <taxon>Tremellomycetes</taxon>
        <taxon>Tremellales</taxon>
        <taxon>Trimorphomycetaceae</taxon>
        <taxon>Saitozyma</taxon>
    </lineage>
</organism>
<name>A0A427YPF9_9TREE</name>
<dbReference type="AlphaFoldDB" id="A0A427YPF9"/>
<dbReference type="STRING" id="1890683.A0A427YPF9"/>
<sequence>MITRAEHGPMSIQMSRTAREVIEFRYVDGHLEYFVWPRPSESYPHIQPPAAVRVDRSKLEQPWELPPDPTPRTYFNIDRFTDTSRVVYASNDIIVHCPTTFNQPFYSVIRPSDRGVVRQYIEAAKEMSPVKNDDRRPGGYLYAQFHVLKASRRGIPDLPPKGEHYPQGTDESERLMPGQQFIPVEASFLAGSDGLMCIIERLDPGTAEDLQSRPARDGTSQECWARWAEMADRNSKHRKDENGER</sequence>
<evidence type="ECO:0000256" key="1">
    <source>
        <dbReference type="SAM" id="MobiDB-lite"/>
    </source>
</evidence>
<dbReference type="OrthoDB" id="411251at2759"/>
<reference evidence="2 3" key="1">
    <citation type="submission" date="2018-11" db="EMBL/GenBank/DDBJ databases">
        <title>Genome sequence of Saitozyma podzolica DSM 27192.</title>
        <authorList>
            <person name="Aliyu H."/>
            <person name="Gorte O."/>
            <person name="Ochsenreither K."/>
        </authorList>
    </citation>
    <scope>NUCLEOTIDE SEQUENCE [LARGE SCALE GENOMIC DNA]</scope>
    <source>
        <strain evidence="2 3">DSM 27192</strain>
    </source>
</reference>
<dbReference type="Proteomes" id="UP000279259">
    <property type="component" value="Unassembled WGS sequence"/>
</dbReference>
<comment type="caution">
    <text evidence="2">The sequence shown here is derived from an EMBL/GenBank/DDBJ whole genome shotgun (WGS) entry which is preliminary data.</text>
</comment>
<dbReference type="EMBL" id="RSCD01000005">
    <property type="protein sequence ID" value="RSH92957.1"/>
    <property type="molecule type" value="Genomic_DNA"/>
</dbReference>
<evidence type="ECO:0000313" key="2">
    <source>
        <dbReference type="EMBL" id="RSH92957.1"/>
    </source>
</evidence>